<dbReference type="AlphaFoldDB" id="A0A150PFB7"/>
<gene>
    <name evidence="1" type="ORF">BE08_29390</name>
</gene>
<comment type="caution">
    <text evidence="1">The sequence shown here is derived from an EMBL/GenBank/DDBJ whole genome shotgun (WGS) entry which is preliminary data.</text>
</comment>
<feature type="non-terminal residue" evidence="1">
    <location>
        <position position="87"/>
    </location>
</feature>
<dbReference type="EMBL" id="JELY01001864">
    <property type="protein sequence ID" value="KYF54367.1"/>
    <property type="molecule type" value="Genomic_DNA"/>
</dbReference>
<reference evidence="1 2" key="1">
    <citation type="submission" date="2014-02" db="EMBL/GenBank/DDBJ databases">
        <title>The small core and large imbalanced accessory genome model reveals a collaborative survival strategy of Sorangium cellulosum strains in nature.</title>
        <authorList>
            <person name="Han K."/>
            <person name="Peng R."/>
            <person name="Blom J."/>
            <person name="Li Y.-Z."/>
        </authorList>
    </citation>
    <scope>NUCLEOTIDE SEQUENCE [LARGE SCALE GENOMIC DNA]</scope>
    <source>
        <strain evidence="1 2">So0157-25</strain>
    </source>
</reference>
<evidence type="ECO:0000313" key="1">
    <source>
        <dbReference type="EMBL" id="KYF54367.1"/>
    </source>
</evidence>
<accession>A0A150PFB7</accession>
<name>A0A150PFB7_SORCE</name>
<proteinExistence type="predicted"/>
<evidence type="ECO:0000313" key="2">
    <source>
        <dbReference type="Proteomes" id="UP000075420"/>
    </source>
</evidence>
<protein>
    <submittedName>
        <fullName evidence="1">Uncharacterized protein</fullName>
    </submittedName>
</protein>
<sequence>MTDPKPLAELGEEETTELERALLRSWKHESPPASARARALAIAGLVAGTSAAPDAKAAPSAKAVAGKLPTLAKWGLGTVIGAGILGA</sequence>
<dbReference type="Proteomes" id="UP000075420">
    <property type="component" value="Unassembled WGS sequence"/>
</dbReference>
<organism evidence="1 2">
    <name type="scientific">Sorangium cellulosum</name>
    <name type="common">Polyangium cellulosum</name>
    <dbReference type="NCBI Taxonomy" id="56"/>
    <lineage>
        <taxon>Bacteria</taxon>
        <taxon>Pseudomonadati</taxon>
        <taxon>Myxococcota</taxon>
        <taxon>Polyangia</taxon>
        <taxon>Polyangiales</taxon>
        <taxon>Polyangiaceae</taxon>
        <taxon>Sorangium</taxon>
    </lineage>
</organism>